<evidence type="ECO:0000313" key="2">
    <source>
        <dbReference type="Proteomes" id="UP000319143"/>
    </source>
</evidence>
<dbReference type="EMBL" id="SJPV01000010">
    <property type="protein sequence ID" value="TWU33253.1"/>
    <property type="molecule type" value="Genomic_DNA"/>
</dbReference>
<proteinExistence type="predicted"/>
<keyword evidence="2" id="KW-1185">Reference proteome</keyword>
<evidence type="ECO:0000313" key="1">
    <source>
        <dbReference type="EMBL" id="TWU33253.1"/>
    </source>
</evidence>
<name>A0A5C6D7T8_9BACT</name>
<comment type="caution">
    <text evidence="1">The sequence shown here is derived from an EMBL/GenBank/DDBJ whole genome shotgun (WGS) entry which is preliminary data.</text>
</comment>
<protein>
    <submittedName>
        <fullName evidence="1">Uncharacterized protein</fullName>
    </submittedName>
</protein>
<sequence>MTFGLSIIGITMTDGGTFPNAILWGVLATCLRFVPHIGPTISATFPLAIALSVFPGYNVITAGNGLEAVLATAQAAPSLEQQLGKDYTYIGSIKPRHARDIKASNWSIGAETMDRDFTICEMKYPDKINYKGLMAINDDKTIDHAKQGYYAIQNLASVFDNTLLRIQDLDFDVNTENADRKIELSAYRGPSGGGLITYWRANDKPGRKARF</sequence>
<organism evidence="1 2">
    <name type="scientific">Novipirellula artificiosorum</name>
    <dbReference type="NCBI Taxonomy" id="2528016"/>
    <lineage>
        <taxon>Bacteria</taxon>
        <taxon>Pseudomonadati</taxon>
        <taxon>Planctomycetota</taxon>
        <taxon>Planctomycetia</taxon>
        <taxon>Pirellulales</taxon>
        <taxon>Pirellulaceae</taxon>
        <taxon>Novipirellula</taxon>
    </lineage>
</organism>
<accession>A0A5C6D7T8</accession>
<dbReference type="AlphaFoldDB" id="A0A5C6D7T8"/>
<reference evidence="1 2" key="1">
    <citation type="submission" date="2019-02" db="EMBL/GenBank/DDBJ databases">
        <title>Deep-cultivation of Planctomycetes and their phenomic and genomic characterization uncovers novel biology.</title>
        <authorList>
            <person name="Wiegand S."/>
            <person name="Jogler M."/>
            <person name="Boedeker C."/>
            <person name="Pinto D."/>
            <person name="Vollmers J."/>
            <person name="Rivas-Marin E."/>
            <person name="Kohn T."/>
            <person name="Peeters S.H."/>
            <person name="Heuer A."/>
            <person name="Rast P."/>
            <person name="Oberbeckmann S."/>
            <person name="Bunk B."/>
            <person name="Jeske O."/>
            <person name="Meyerdierks A."/>
            <person name="Storesund J.E."/>
            <person name="Kallscheuer N."/>
            <person name="Luecker S."/>
            <person name="Lage O.M."/>
            <person name="Pohl T."/>
            <person name="Merkel B.J."/>
            <person name="Hornburger P."/>
            <person name="Mueller R.-W."/>
            <person name="Bruemmer F."/>
            <person name="Labrenz M."/>
            <person name="Spormann A.M."/>
            <person name="Op Den Camp H."/>
            <person name="Overmann J."/>
            <person name="Amann R."/>
            <person name="Jetten M.S.M."/>
            <person name="Mascher T."/>
            <person name="Medema M.H."/>
            <person name="Devos D.P."/>
            <person name="Kaster A.-K."/>
            <person name="Ovreas L."/>
            <person name="Rohde M."/>
            <person name="Galperin M.Y."/>
            <person name="Jogler C."/>
        </authorList>
    </citation>
    <scope>NUCLEOTIDE SEQUENCE [LARGE SCALE GENOMIC DNA]</scope>
    <source>
        <strain evidence="1 2">Poly41</strain>
    </source>
</reference>
<dbReference type="Proteomes" id="UP000319143">
    <property type="component" value="Unassembled WGS sequence"/>
</dbReference>
<gene>
    <name evidence="1" type="ORF">Poly41_50050</name>
</gene>